<dbReference type="FunFam" id="3.30.160.60:FF:000097">
    <property type="entry name" value="Zinc finger protein"/>
    <property type="match status" value="1"/>
</dbReference>
<protein>
    <recommendedName>
        <fullName evidence="13">C2H2-type domain-containing protein</fullName>
    </recommendedName>
</protein>
<keyword evidence="10" id="KW-0539">Nucleus</keyword>
<dbReference type="PANTHER" id="PTHR47166:SF1">
    <property type="entry name" value="ZINC FINGER PROTEIN 831"/>
    <property type="match status" value="1"/>
</dbReference>
<dbReference type="PROSITE" id="PS00028">
    <property type="entry name" value="ZINC_FINGER_C2H2_1"/>
    <property type="match status" value="2"/>
</dbReference>
<dbReference type="GeneTree" id="ENSGT00940000161664"/>
<dbReference type="Ensembl" id="ENSCMIT00000037142.1">
    <property type="protein sequence ID" value="ENSCMIP00000036601.1"/>
    <property type="gene ID" value="ENSCMIG00000015467.1"/>
</dbReference>
<dbReference type="STRING" id="7868.ENSCMIP00000036601"/>
<evidence type="ECO:0000259" key="13">
    <source>
        <dbReference type="PROSITE" id="PS50157"/>
    </source>
</evidence>
<keyword evidence="5 11" id="KW-0863">Zinc-finger</keyword>
<feature type="domain" description="C2H2-type" evidence="13">
    <location>
        <begin position="129"/>
        <end position="156"/>
    </location>
</feature>
<evidence type="ECO:0000256" key="3">
    <source>
        <dbReference type="ARBA" id="ARBA00022723"/>
    </source>
</evidence>
<dbReference type="InterPro" id="IPR036236">
    <property type="entry name" value="Znf_C2H2_sf"/>
</dbReference>
<evidence type="ECO:0000256" key="6">
    <source>
        <dbReference type="ARBA" id="ARBA00022833"/>
    </source>
</evidence>
<dbReference type="PROSITE" id="PS50157">
    <property type="entry name" value="ZINC_FINGER_C2H2_2"/>
    <property type="match status" value="2"/>
</dbReference>
<keyword evidence="9" id="KW-0804">Transcription</keyword>
<evidence type="ECO:0000256" key="8">
    <source>
        <dbReference type="ARBA" id="ARBA00023125"/>
    </source>
</evidence>
<keyword evidence="3" id="KW-0479">Metal-binding</keyword>
<dbReference type="Pfam" id="PF00096">
    <property type="entry name" value="zf-C2H2"/>
    <property type="match status" value="2"/>
</dbReference>
<dbReference type="PANTHER" id="PTHR47166">
    <property type="entry name" value="ZINC FINGER PROTEIN 831"/>
    <property type="match status" value="1"/>
</dbReference>
<reference evidence="15" key="1">
    <citation type="journal article" date="2006" name="Science">
        <title>Ancient noncoding elements conserved in the human genome.</title>
        <authorList>
            <person name="Venkatesh B."/>
            <person name="Kirkness E.F."/>
            <person name="Loh Y.H."/>
            <person name="Halpern A.L."/>
            <person name="Lee A.P."/>
            <person name="Johnson J."/>
            <person name="Dandona N."/>
            <person name="Viswanathan L.D."/>
            <person name="Tay A."/>
            <person name="Venter J.C."/>
            <person name="Strausberg R.L."/>
            <person name="Brenner S."/>
        </authorList>
    </citation>
    <scope>NUCLEOTIDE SEQUENCE [LARGE SCALE GENOMIC DNA]</scope>
</reference>
<evidence type="ECO:0000256" key="12">
    <source>
        <dbReference type="SAM" id="MobiDB-lite"/>
    </source>
</evidence>
<evidence type="ECO:0000313" key="14">
    <source>
        <dbReference type="Ensembl" id="ENSCMIP00000036601.1"/>
    </source>
</evidence>
<evidence type="ECO:0000256" key="1">
    <source>
        <dbReference type="ARBA" id="ARBA00003767"/>
    </source>
</evidence>
<keyword evidence="4" id="KW-0677">Repeat</keyword>
<evidence type="ECO:0000256" key="9">
    <source>
        <dbReference type="ARBA" id="ARBA00023163"/>
    </source>
</evidence>
<feature type="region of interest" description="Disordered" evidence="12">
    <location>
        <begin position="90"/>
        <end position="115"/>
    </location>
</feature>
<dbReference type="GO" id="GO:0008270">
    <property type="term" value="F:zinc ion binding"/>
    <property type="evidence" value="ECO:0007669"/>
    <property type="project" value="UniProtKB-KW"/>
</dbReference>
<keyword evidence="7" id="KW-0805">Transcription regulation</keyword>
<evidence type="ECO:0000256" key="11">
    <source>
        <dbReference type="PROSITE-ProRule" id="PRU00042"/>
    </source>
</evidence>
<dbReference type="InParanoid" id="A0A4W3JAM5"/>
<evidence type="ECO:0000256" key="5">
    <source>
        <dbReference type="ARBA" id="ARBA00022771"/>
    </source>
</evidence>
<evidence type="ECO:0000256" key="7">
    <source>
        <dbReference type="ARBA" id="ARBA00023015"/>
    </source>
</evidence>
<dbReference type="Proteomes" id="UP000314986">
    <property type="component" value="Unassembled WGS sequence"/>
</dbReference>
<evidence type="ECO:0000256" key="10">
    <source>
        <dbReference type="ARBA" id="ARBA00023242"/>
    </source>
</evidence>
<reference evidence="14" key="4">
    <citation type="submission" date="2025-08" db="UniProtKB">
        <authorList>
            <consortium name="Ensembl"/>
        </authorList>
    </citation>
    <scope>IDENTIFICATION</scope>
</reference>
<dbReference type="InterPro" id="IPR013087">
    <property type="entry name" value="Znf_C2H2_type"/>
</dbReference>
<reference evidence="15" key="2">
    <citation type="journal article" date="2007" name="PLoS Biol.">
        <title>Survey sequencing and comparative analysis of the elephant shark (Callorhinchus milii) genome.</title>
        <authorList>
            <person name="Venkatesh B."/>
            <person name="Kirkness E.F."/>
            <person name="Loh Y.H."/>
            <person name="Halpern A.L."/>
            <person name="Lee A.P."/>
            <person name="Johnson J."/>
            <person name="Dandona N."/>
            <person name="Viswanathan L.D."/>
            <person name="Tay A."/>
            <person name="Venter J.C."/>
            <person name="Strausberg R.L."/>
            <person name="Brenner S."/>
        </authorList>
    </citation>
    <scope>NUCLEOTIDE SEQUENCE [LARGE SCALE GENOMIC DNA]</scope>
</reference>
<dbReference type="SMART" id="SM00355">
    <property type="entry name" value="ZnF_C2H2"/>
    <property type="match status" value="2"/>
</dbReference>
<evidence type="ECO:0000256" key="2">
    <source>
        <dbReference type="ARBA" id="ARBA00004123"/>
    </source>
</evidence>
<accession>A0A4W3JAM5</accession>
<feature type="domain" description="C2H2-type" evidence="13">
    <location>
        <begin position="157"/>
        <end position="181"/>
    </location>
</feature>
<keyword evidence="6" id="KW-0862">Zinc</keyword>
<dbReference type="SUPFAM" id="SSF57667">
    <property type="entry name" value="beta-beta-alpha zinc fingers"/>
    <property type="match status" value="1"/>
</dbReference>
<comment type="function">
    <text evidence="1">May be involved in transcriptional regulation.</text>
</comment>
<comment type="subcellular location">
    <subcellularLocation>
        <location evidence="2">Nucleus</location>
    </subcellularLocation>
</comment>
<proteinExistence type="predicted"/>
<dbReference type="GO" id="GO:0003677">
    <property type="term" value="F:DNA binding"/>
    <property type="evidence" value="ECO:0007669"/>
    <property type="project" value="UniProtKB-KW"/>
</dbReference>
<keyword evidence="15" id="KW-1185">Reference proteome</keyword>
<keyword evidence="8" id="KW-0238">DNA-binding</keyword>
<reference evidence="15" key="3">
    <citation type="journal article" date="2014" name="Nature">
        <title>Elephant shark genome provides unique insights into gnathostome evolution.</title>
        <authorList>
            <consortium name="International Elephant Shark Genome Sequencing Consortium"/>
            <person name="Venkatesh B."/>
            <person name="Lee A.P."/>
            <person name="Ravi V."/>
            <person name="Maurya A.K."/>
            <person name="Lian M.M."/>
            <person name="Swann J.B."/>
            <person name="Ohta Y."/>
            <person name="Flajnik M.F."/>
            <person name="Sutoh Y."/>
            <person name="Kasahara M."/>
            <person name="Hoon S."/>
            <person name="Gangu V."/>
            <person name="Roy S.W."/>
            <person name="Irimia M."/>
            <person name="Korzh V."/>
            <person name="Kondrychyn I."/>
            <person name="Lim Z.W."/>
            <person name="Tay B.H."/>
            <person name="Tohari S."/>
            <person name="Kong K.W."/>
            <person name="Ho S."/>
            <person name="Lorente-Galdos B."/>
            <person name="Quilez J."/>
            <person name="Marques-Bonet T."/>
            <person name="Raney B.J."/>
            <person name="Ingham P.W."/>
            <person name="Tay A."/>
            <person name="Hillier L.W."/>
            <person name="Minx P."/>
            <person name="Boehm T."/>
            <person name="Wilson R.K."/>
            <person name="Brenner S."/>
            <person name="Warren W.C."/>
        </authorList>
    </citation>
    <scope>NUCLEOTIDE SEQUENCE [LARGE SCALE GENOMIC DNA]</scope>
</reference>
<dbReference type="AlphaFoldDB" id="A0A4W3JAM5"/>
<sequence length="244" mass="26156">MMPAASPVLQLGNGVVVPGPGADIRYRAGVNGDGIKWGNEVHTAQMIFLQTELHPLVPHQVLQQPSLQSTSTSPHREDVTCFISVAATSPSLQNQPQRPRDHTPLPGPEAAGHIGQGERPIKAKKLSQCVCPQCGRDCAKPSVLQKHVRSHTGERPFPCSTCGVSFKTQSNLYKHKRTRTHLPRSCPLVLRVWKAANPGAGIWFSKGNRRLASLSSGLGNGQARAPACRPLAALTLAILTAQSS</sequence>
<dbReference type="GO" id="GO:0005634">
    <property type="term" value="C:nucleus"/>
    <property type="evidence" value="ECO:0007669"/>
    <property type="project" value="UniProtKB-SubCell"/>
</dbReference>
<reference evidence="14" key="5">
    <citation type="submission" date="2025-09" db="UniProtKB">
        <authorList>
            <consortium name="Ensembl"/>
        </authorList>
    </citation>
    <scope>IDENTIFICATION</scope>
</reference>
<dbReference type="Gene3D" id="3.30.160.60">
    <property type="entry name" value="Classic Zinc Finger"/>
    <property type="match status" value="2"/>
</dbReference>
<evidence type="ECO:0000313" key="15">
    <source>
        <dbReference type="Proteomes" id="UP000314986"/>
    </source>
</evidence>
<evidence type="ECO:0000256" key="4">
    <source>
        <dbReference type="ARBA" id="ARBA00022737"/>
    </source>
</evidence>
<name>A0A4W3JAM5_CALMI</name>
<organism evidence="14 15">
    <name type="scientific">Callorhinchus milii</name>
    <name type="common">Ghost shark</name>
    <dbReference type="NCBI Taxonomy" id="7868"/>
    <lineage>
        <taxon>Eukaryota</taxon>
        <taxon>Metazoa</taxon>
        <taxon>Chordata</taxon>
        <taxon>Craniata</taxon>
        <taxon>Vertebrata</taxon>
        <taxon>Chondrichthyes</taxon>
        <taxon>Holocephali</taxon>
        <taxon>Chimaeriformes</taxon>
        <taxon>Callorhinchidae</taxon>
        <taxon>Callorhinchus</taxon>
    </lineage>
</organism>